<evidence type="ECO:0000259" key="1">
    <source>
        <dbReference type="Pfam" id="PF13391"/>
    </source>
</evidence>
<name>A0ABR3XUI5_9EURO</name>
<proteinExistence type="predicted"/>
<gene>
    <name evidence="2" type="ORF">Plec18167_004080</name>
</gene>
<dbReference type="Pfam" id="PF13391">
    <property type="entry name" value="HNH_2"/>
    <property type="match status" value="1"/>
</dbReference>
<keyword evidence="3" id="KW-1185">Reference proteome</keyword>
<sequence>MEEDIIEALISLSNSLSSVPSDFEELHLNEVNAGNKLSSYIPRSNSDDTVRVLTSFVENLSFDGKRILNKFIADSKDDSTLYECAINLCTAILIPMKARGPSSSVTHSPFQESGIDITFEEVASMMIQSSSRRDQPKLKTLCLKRDSYRCVVTGYFDKSARGKFSSEMLEGRLMNTELAHIIPFSLEKYGGDEEERNVARLWTTLYLFFPDVLKIAEIGPDNVNHLSNAMTMLSAVHDGFGSLNLALESTEDENTYKVKMYPGFASGLCRDLPTPNANNERLIKLENHTGFNCHLPSKVLLNTHVAIARILHASGKAEDIHNIYQEREKIRSLASDGSTDVRRLLLLG</sequence>
<feature type="domain" description="HNH nuclease" evidence="1">
    <location>
        <begin position="150"/>
        <end position="246"/>
    </location>
</feature>
<protein>
    <recommendedName>
        <fullName evidence="1">HNH nuclease domain-containing protein</fullName>
    </recommendedName>
</protein>
<evidence type="ECO:0000313" key="2">
    <source>
        <dbReference type="EMBL" id="KAL1879618.1"/>
    </source>
</evidence>
<dbReference type="EMBL" id="JAVDPF010000010">
    <property type="protein sequence ID" value="KAL1879618.1"/>
    <property type="molecule type" value="Genomic_DNA"/>
</dbReference>
<organism evidence="2 3">
    <name type="scientific">Paecilomyces lecythidis</name>
    <dbReference type="NCBI Taxonomy" id="3004212"/>
    <lineage>
        <taxon>Eukaryota</taxon>
        <taxon>Fungi</taxon>
        <taxon>Dikarya</taxon>
        <taxon>Ascomycota</taxon>
        <taxon>Pezizomycotina</taxon>
        <taxon>Eurotiomycetes</taxon>
        <taxon>Eurotiomycetidae</taxon>
        <taxon>Eurotiales</taxon>
        <taxon>Thermoascaceae</taxon>
        <taxon>Paecilomyces</taxon>
    </lineage>
</organism>
<reference evidence="2 3" key="1">
    <citation type="journal article" date="2024" name="IMA Fungus">
        <title>IMA Genome - F19 : A genome assembly and annotation guide to empower mycologists, including annotated draft genome sequences of Ceratocystis pirilliformis, Diaporthe australafricana, Fusarium ophioides, Paecilomyces lecythidis, and Sporothrix stenoceras.</title>
        <authorList>
            <person name="Aylward J."/>
            <person name="Wilson A.M."/>
            <person name="Visagie C.M."/>
            <person name="Spraker J."/>
            <person name="Barnes I."/>
            <person name="Buitendag C."/>
            <person name="Ceriani C."/>
            <person name="Del Mar Angel L."/>
            <person name="du Plessis D."/>
            <person name="Fuchs T."/>
            <person name="Gasser K."/>
            <person name="Kramer D."/>
            <person name="Li W."/>
            <person name="Munsamy K."/>
            <person name="Piso A."/>
            <person name="Price J.L."/>
            <person name="Sonnekus B."/>
            <person name="Thomas C."/>
            <person name="van der Nest A."/>
            <person name="van Dijk A."/>
            <person name="van Heerden A."/>
            <person name="van Vuuren N."/>
            <person name="Yilmaz N."/>
            <person name="Duong T.A."/>
            <person name="van der Merwe N.A."/>
            <person name="Wingfield M.J."/>
            <person name="Wingfield B.D."/>
        </authorList>
    </citation>
    <scope>NUCLEOTIDE SEQUENCE [LARGE SCALE GENOMIC DNA]</scope>
    <source>
        <strain evidence="2 3">CMW 18167</strain>
    </source>
</reference>
<accession>A0ABR3XUI5</accession>
<evidence type="ECO:0000313" key="3">
    <source>
        <dbReference type="Proteomes" id="UP001583193"/>
    </source>
</evidence>
<comment type="caution">
    <text evidence="2">The sequence shown here is derived from an EMBL/GenBank/DDBJ whole genome shotgun (WGS) entry which is preliminary data.</text>
</comment>
<dbReference type="InterPro" id="IPR003615">
    <property type="entry name" value="HNH_nuc"/>
</dbReference>
<dbReference type="Proteomes" id="UP001583193">
    <property type="component" value="Unassembled WGS sequence"/>
</dbReference>